<dbReference type="GeneID" id="8854765"/>
<proteinExistence type="inferred from homology"/>
<dbReference type="PROSITE" id="PS00122">
    <property type="entry name" value="CARBOXYLESTERASE_B_1"/>
    <property type="match status" value="1"/>
</dbReference>
<dbReference type="InParanoid" id="D2VS01"/>
<feature type="signal peptide" evidence="3">
    <location>
        <begin position="1"/>
        <end position="21"/>
    </location>
</feature>
<dbReference type="InterPro" id="IPR002018">
    <property type="entry name" value="CarbesteraseB"/>
</dbReference>
<keyword evidence="4" id="KW-1133">Transmembrane helix</keyword>
<keyword evidence="2 3" id="KW-0378">Hydrolase</keyword>
<dbReference type="EC" id="3.1.1.-" evidence="3"/>
<organism evidence="7">
    <name type="scientific">Naegleria gruberi</name>
    <name type="common">Amoeba</name>
    <dbReference type="NCBI Taxonomy" id="5762"/>
    <lineage>
        <taxon>Eukaryota</taxon>
        <taxon>Discoba</taxon>
        <taxon>Heterolobosea</taxon>
        <taxon>Tetramitia</taxon>
        <taxon>Eutetramitia</taxon>
        <taxon>Vahlkampfiidae</taxon>
        <taxon>Naegleria</taxon>
    </lineage>
</organism>
<dbReference type="SUPFAM" id="SSF53474">
    <property type="entry name" value="alpha/beta-Hydrolases"/>
    <property type="match status" value="1"/>
</dbReference>
<dbReference type="ESTHER" id="naegr-d2vs01">
    <property type="family name" value="Carb_B_Root"/>
</dbReference>
<evidence type="ECO:0000256" key="1">
    <source>
        <dbReference type="ARBA" id="ARBA00005964"/>
    </source>
</evidence>
<evidence type="ECO:0000256" key="3">
    <source>
        <dbReference type="RuleBase" id="RU361235"/>
    </source>
</evidence>
<evidence type="ECO:0000256" key="4">
    <source>
        <dbReference type="SAM" id="Phobius"/>
    </source>
</evidence>
<dbReference type="OMA" id="FCEGRVC"/>
<keyword evidence="4" id="KW-0812">Transmembrane</keyword>
<comment type="similarity">
    <text evidence="1 3">Belongs to the type-B carboxylesterase/lipase family.</text>
</comment>
<dbReference type="InterPro" id="IPR050309">
    <property type="entry name" value="Type-B_Carboxylest/Lipase"/>
</dbReference>
<dbReference type="RefSeq" id="XP_002673005.1">
    <property type="nucleotide sequence ID" value="XM_002672959.1"/>
</dbReference>
<dbReference type="KEGG" id="ngr:NAEGRDRAFT_71764"/>
<feature type="transmembrane region" description="Helical" evidence="4">
    <location>
        <begin position="536"/>
        <end position="553"/>
    </location>
</feature>
<dbReference type="Gene3D" id="3.40.50.1820">
    <property type="entry name" value="alpha/beta hydrolase"/>
    <property type="match status" value="1"/>
</dbReference>
<feature type="chain" id="PRO_5005126210" description="Carboxylic ester hydrolase" evidence="3">
    <location>
        <begin position="22"/>
        <end position="554"/>
    </location>
</feature>
<protein>
    <recommendedName>
        <fullName evidence="3">Carboxylic ester hydrolase</fullName>
        <ecNumber evidence="3">3.1.1.-</ecNumber>
    </recommendedName>
</protein>
<dbReference type="InterPro" id="IPR019826">
    <property type="entry name" value="Carboxylesterase_B_AS"/>
</dbReference>
<evidence type="ECO:0000313" key="6">
    <source>
        <dbReference type="EMBL" id="EFC40261.1"/>
    </source>
</evidence>
<dbReference type="PANTHER" id="PTHR11559">
    <property type="entry name" value="CARBOXYLESTERASE"/>
    <property type="match status" value="1"/>
</dbReference>
<sequence length="554" mass="61177">MNQRIVLSLIGLLLVLLVALSQQASVTLTQGIYIGNQTSDGQLNYWYGIPYAQQPIGSLRWKPPQPLSASTNVNIANYKVVCPQNLNLGIQQSEACLYLNVYSPVNANNLPVFIWIHGGAFTIGSSLQFDPSDWMSIASNNSLPIVMVTINYRLGLLGFLADTELFNENSGENGKKTTGNYGLLDQIHAIKWVKENIAKFGGNPNLITVGGQSAGGFTTRALLTSPLVVESQLFQRAMVSSGSIWFSSDLFSMEKAINSTGNYVRSNQSCTTVQCLRDVSVSTLLLLTSNIVPKNILTNAANPIVDGYVLTDTPDNNFAKGYFLKVPLIIGTVSNETTYFTCPLFNYYASVSQVENFLTAQYGSSIFSKIVQFYGPVPSTQSIQYLNNVFNDAAFRCSSRRDSVQYANRGIPSYLYNFNRNLISNQCLGVYHGLDLVFLFPAFSPYGLFGVDKILSKQMILYWTNFIVSGNPNYNNSPSQWNSYSTLKDNELSIDLTSQQVTITSIDVCTQFWDKLAVTYSPSISNSSFVNGATRIIPYRFIVLLVAIVMIVIP</sequence>
<evidence type="ECO:0000313" key="7">
    <source>
        <dbReference type="Proteomes" id="UP000006671"/>
    </source>
</evidence>
<dbReference type="EMBL" id="GG738893">
    <property type="protein sequence ID" value="EFC40261.1"/>
    <property type="molecule type" value="Genomic_DNA"/>
</dbReference>
<dbReference type="eggNOG" id="KOG1516">
    <property type="taxonomic scope" value="Eukaryota"/>
</dbReference>
<dbReference type="GO" id="GO:0016787">
    <property type="term" value="F:hydrolase activity"/>
    <property type="evidence" value="ECO:0007669"/>
    <property type="project" value="UniProtKB-KW"/>
</dbReference>
<keyword evidence="3" id="KW-0732">Signal</keyword>
<name>D2VS01_NAEGR</name>
<dbReference type="AlphaFoldDB" id="D2VS01"/>
<dbReference type="Pfam" id="PF00135">
    <property type="entry name" value="COesterase"/>
    <property type="match status" value="1"/>
</dbReference>
<reference evidence="6 7" key="1">
    <citation type="journal article" date="2010" name="Cell">
        <title>The genome of Naegleria gruberi illuminates early eukaryotic versatility.</title>
        <authorList>
            <person name="Fritz-Laylin L.K."/>
            <person name="Prochnik S.E."/>
            <person name="Ginger M.L."/>
            <person name="Dacks J.B."/>
            <person name="Carpenter M.L."/>
            <person name="Field M.C."/>
            <person name="Kuo A."/>
            <person name="Paredez A."/>
            <person name="Chapman J."/>
            <person name="Pham J."/>
            <person name="Shu S."/>
            <person name="Neupane R."/>
            <person name="Cipriano M."/>
            <person name="Mancuso J."/>
            <person name="Tu H."/>
            <person name="Salamov A."/>
            <person name="Lindquist E."/>
            <person name="Shapiro H."/>
            <person name="Lucas S."/>
            <person name="Grigoriev I.V."/>
            <person name="Cande W.Z."/>
            <person name="Fulton C."/>
            <person name="Rokhsar D.S."/>
            <person name="Dawson S.C."/>
        </authorList>
    </citation>
    <scope>NUCLEOTIDE SEQUENCE [LARGE SCALE GENOMIC DNA]</scope>
    <source>
        <strain evidence="6 7">NEG-M</strain>
    </source>
</reference>
<evidence type="ECO:0000256" key="2">
    <source>
        <dbReference type="ARBA" id="ARBA00022801"/>
    </source>
</evidence>
<dbReference type="OrthoDB" id="3200163at2759"/>
<dbReference type="VEuPathDB" id="AmoebaDB:NAEGRDRAFT_71764"/>
<dbReference type="Proteomes" id="UP000006671">
    <property type="component" value="Unassembled WGS sequence"/>
</dbReference>
<dbReference type="InterPro" id="IPR029058">
    <property type="entry name" value="AB_hydrolase_fold"/>
</dbReference>
<dbReference type="STRING" id="5762.D2VS01"/>
<accession>D2VS01</accession>
<feature type="domain" description="Carboxylesterase type B" evidence="5">
    <location>
        <begin position="24"/>
        <end position="503"/>
    </location>
</feature>
<keyword evidence="7" id="KW-1185">Reference proteome</keyword>
<dbReference type="FunCoup" id="D2VS01">
    <property type="interactions" value="1"/>
</dbReference>
<evidence type="ECO:0000259" key="5">
    <source>
        <dbReference type="Pfam" id="PF00135"/>
    </source>
</evidence>
<keyword evidence="4" id="KW-0472">Membrane</keyword>
<gene>
    <name evidence="6" type="ORF">NAEGRDRAFT_71764</name>
</gene>